<dbReference type="SUPFAM" id="SSF50939">
    <property type="entry name" value="Sialidases"/>
    <property type="match status" value="1"/>
</dbReference>
<dbReference type="PANTHER" id="PTHR47199:SF2">
    <property type="entry name" value="PHOTOSYSTEM II STABILITY_ASSEMBLY FACTOR HCF136, CHLOROPLASTIC"/>
    <property type="match status" value="1"/>
</dbReference>
<dbReference type="RefSeq" id="WP_119848813.1">
    <property type="nucleotide sequence ID" value="NZ_CP032412.1"/>
</dbReference>
<dbReference type="InterPro" id="IPR036278">
    <property type="entry name" value="Sialidase_sf"/>
</dbReference>
<evidence type="ECO:0000313" key="5">
    <source>
        <dbReference type="EMBL" id="AYB44940.1"/>
    </source>
</evidence>
<dbReference type="InterPro" id="IPR028203">
    <property type="entry name" value="PSII_CF48-like_dom"/>
</dbReference>
<evidence type="ECO:0000256" key="1">
    <source>
        <dbReference type="ARBA" id="ARBA00022531"/>
    </source>
</evidence>
<dbReference type="Proteomes" id="UP000266552">
    <property type="component" value="Chromosome"/>
</dbReference>
<gene>
    <name evidence="5" type="ORF">D5F53_17390</name>
</gene>
<dbReference type="Pfam" id="PF14870">
    <property type="entry name" value="PSII_BNR"/>
    <property type="match status" value="1"/>
</dbReference>
<evidence type="ECO:0000256" key="2">
    <source>
        <dbReference type="ARBA" id="ARBA00023276"/>
    </source>
</evidence>
<protein>
    <recommendedName>
        <fullName evidence="4">Photosynthesis system II assembly factor Ycf48/Hcf136-like domain-containing protein</fullName>
    </recommendedName>
</protein>
<dbReference type="CDD" id="cd15482">
    <property type="entry name" value="Sialidase_non-viral"/>
    <property type="match status" value="1"/>
</dbReference>
<keyword evidence="1" id="KW-0602">Photosynthesis</keyword>
<name>A0A385TKC3_PAELA</name>
<feature type="domain" description="Photosynthesis system II assembly factor Ycf48/Hcf136-like" evidence="4">
    <location>
        <begin position="129"/>
        <end position="271"/>
    </location>
</feature>
<keyword evidence="2" id="KW-0604">Photosystem II</keyword>
<dbReference type="EMBL" id="CP032412">
    <property type="protein sequence ID" value="AYB44940.1"/>
    <property type="molecule type" value="Genomic_DNA"/>
</dbReference>
<dbReference type="Gene3D" id="2.130.10.10">
    <property type="entry name" value="YVTN repeat-like/Quinoprotein amine dehydrogenase"/>
    <property type="match status" value="2"/>
</dbReference>
<accession>A0A385TKC3</accession>
<evidence type="ECO:0000256" key="3">
    <source>
        <dbReference type="SAM" id="MobiDB-lite"/>
    </source>
</evidence>
<reference evidence="5 6" key="1">
    <citation type="submission" date="2018-09" db="EMBL/GenBank/DDBJ databases">
        <title>Genome Sequence of Paenibacillus lautus Strain E7593-69, Azo Dye-Degrading Bacteria, Isolated from Commercial Tattoo Inks.</title>
        <authorList>
            <person name="Nho S.W."/>
            <person name="Kim S.-J."/>
            <person name="Kweon O."/>
            <person name="Cerniglia C.E."/>
        </authorList>
    </citation>
    <scope>NUCLEOTIDE SEQUENCE [LARGE SCALE GENOMIC DNA]</scope>
    <source>
        <strain evidence="5 6">E7593-69</strain>
    </source>
</reference>
<feature type="compositionally biased region" description="Acidic residues" evidence="3">
    <location>
        <begin position="39"/>
        <end position="50"/>
    </location>
</feature>
<organism evidence="5 6">
    <name type="scientific">Paenibacillus lautus</name>
    <name type="common">Bacillus lautus</name>
    <dbReference type="NCBI Taxonomy" id="1401"/>
    <lineage>
        <taxon>Bacteria</taxon>
        <taxon>Bacillati</taxon>
        <taxon>Bacillota</taxon>
        <taxon>Bacilli</taxon>
        <taxon>Bacillales</taxon>
        <taxon>Paenibacillaceae</taxon>
        <taxon>Paenibacillus</taxon>
    </lineage>
</organism>
<dbReference type="PROSITE" id="PS51257">
    <property type="entry name" value="PROKAR_LIPOPROTEIN"/>
    <property type="match status" value="1"/>
</dbReference>
<feature type="region of interest" description="Disordered" evidence="3">
    <location>
        <begin position="31"/>
        <end position="51"/>
    </location>
</feature>
<dbReference type="GO" id="GO:0009523">
    <property type="term" value="C:photosystem II"/>
    <property type="evidence" value="ECO:0007669"/>
    <property type="project" value="UniProtKB-KW"/>
</dbReference>
<evidence type="ECO:0000259" key="4">
    <source>
        <dbReference type="Pfam" id="PF14870"/>
    </source>
</evidence>
<dbReference type="PANTHER" id="PTHR47199">
    <property type="entry name" value="PHOTOSYSTEM II STABILITY/ASSEMBLY FACTOR HCF136, CHLOROPLASTIC"/>
    <property type="match status" value="1"/>
</dbReference>
<proteinExistence type="predicted"/>
<evidence type="ECO:0000313" key="6">
    <source>
        <dbReference type="Proteomes" id="UP000266552"/>
    </source>
</evidence>
<keyword evidence="6" id="KW-1185">Reference proteome</keyword>
<dbReference type="InterPro" id="IPR015943">
    <property type="entry name" value="WD40/YVTN_repeat-like_dom_sf"/>
</dbReference>
<dbReference type="GO" id="GO:0015979">
    <property type="term" value="P:photosynthesis"/>
    <property type="evidence" value="ECO:0007669"/>
    <property type="project" value="UniProtKB-KW"/>
</dbReference>
<dbReference type="KEGG" id="plw:D5F53_17390"/>
<sequence>MISRRFIFWLGMLMMIVFMLAACTSEPIKQQQQTSTVEDPPESIKDEEEGQTITIVTPDTAMKAPEEKSKYQIHTRLTDFHLLNESTGIAWGITNTELRLYQTQDYGETWVDISPSSNVQFVDKLEYGKDIVFTDKNHGWIIRNKQRSAETILLNTTDGGGSWKLSSLPETGVVTAMSFVSSQQGWIMAKGDLSRGSEEKSLFHTSNNGGLWDEIMQNTEYPTSRIPGSVIPRTGSVIGLTFTDSLVGFATIREMQSSKLYITRDGGQKWKSSGQVFKSKLLDACGSVFAGTPKYLGKGGSGSEVYIPVTCVKEDQANYLGYFTADTGKSWNLVSFPMTGNSGKGTIQPVFRRLHDGWRMVNGIVYHTSDMGKTWTPFSRSKLLTENLAKYPNVVKLQFTSSDVGWMLIETTDKNRSRLMKSSDGGVTWQGL</sequence>
<dbReference type="AlphaFoldDB" id="A0A385TKC3"/>